<evidence type="ECO:0000256" key="9">
    <source>
        <dbReference type="ARBA" id="ARBA00023065"/>
    </source>
</evidence>
<keyword evidence="4" id="KW-1134">Transmembrane beta strand</keyword>
<dbReference type="GO" id="GO:0015288">
    <property type="term" value="F:porin activity"/>
    <property type="evidence" value="ECO:0007669"/>
    <property type="project" value="UniProtKB-KW"/>
</dbReference>
<keyword evidence="10" id="KW-0626">Porin</keyword>
<dbReference type="Gene3D" id="3.10.560.10">
    <property type="entry name" value="Outer membrane lipoprotein wza domain like"/>
    <property type="match status" value="1"/>
</dbReference>
<evidence type="ECO:0000256" key="4">
    <source>
        <dbReference type="ARBA" id="ARBA00022452"/>
    </source>
</evidence>
<evidence type="ECO:0000256" key="13">
    <source>
        <dbReference type="ARBA" id="ARBA00023237"/>
    </source>
</evidence>
<dbReference type="GO" id="GO:0006811">
    <property type="term" value="P:monoatomic ion transport"/>
    <property type="evidence" value="ECO:0007669"/>
    <property type="project" value="UniProtKB-KW"/>
</dbReference>
<dbReference type="InterPro" id="IPR003715">
    <property type="entry name" value="Poly_export_N"/>
</dbReference>
<dbReference type="Pfam" id="PF02563">
    <property type="entry name" value="Poly_export"/>
    <property type="match status" value="1"/>
</dbReference>
<evidence type="ECO:0000256" key="5">
    <source>
        <dbReference type="ARBA" id="ARBA00022597"/>
    </source>
</evidence>
<evidence type="ECO:0000256" key="3">
    <source>
        <dbReference type="ARBA" id="ARBA00022448"/>
    </source>
</evidence>
<dbReference type="PANTHER" id="PTHR33619:SF3">
    <property type="entry name" value="POLYSACCHARIDE EXPORT PROTEIN GFCE-RELATED"/>
    <property type="match status" value="1"/>
</dbReference>
<gene>
    <name evidence="18" type="ORF">I215_02738</name>
</gene>
<evidence type="ECO:0000256" key="11">
    <source>
        <dbReference type="ARBA" id="ARBA00023136"/>
    </source>
</evidence>
<dbReference type="InterPro" id="IPR054765">
    <property type="entry name" value="SLBB_dom"/>
</dbReference>
<evidence type="ECO:0000259" key="17">
    <source>
        <dbReference type="Pfam" id="PF22461"/>
    </source>
</evidence>
<keyword evidence="5" id="KW-0762">Sugar transport</keyword>
<reference evidence="18 19" key="1">
    <citation type="journal article" date="2012" name="J. Bacteriol.">
        <title>Genome Sequence of Galbibacter marinum Type Strain ck-I2-15.</title>
        <authorList>
            <person name="Lai Q."/>
            <person name="Li C."/>
            <person name="Shao Z."/>
        </authorList>
    </citation>
    <scope>NUCLEOTIDE SEQUENCE [LARGE SCALE GENOMIC DNA]</scope>
    <source>
        <strain evidence="19">ck-I2-15</strain>
    </source>
</reference>
<comment type="subcellular location">
    <subcellularLocation>
        <location evidence="1">Cell outer membrane</location>
        <topology evidence="1">Multi-pass membrane protein</topology>
    </subcellularLocation>
</comment>
<keyword evidence="7" id="KW-0732">Signal</keyword>
<evidence type="ECO:0000313" key="19">
    <source>
        <dbReference type="Proteomes" id="UP000007364"/>
    </source>
</evidence>
<dbReference type="GO" id="GO:0046930">
    <property type="term" value="C:pore complex"/>
    <property type="evidence" value="ECO:0007669"/>
    <property type="project" value="UniProtKB-KW"/>
</dbReference>
<evidence type="ECO:0000256" key="10">
    <source>
        <dbReference type="ARBA" id="ARBA00023114"/>
    </source>
</evidence>
<feature type="domain" description="SLBB" evidence="17">
    <location>
        <begin position="138"/>
        <end position="217"/>
    </location>
</feature>
<proteinExistence type="inferred from homology"/>
<dbReference type="Pfam" id="PF22461">
    <property type="entry name" value="SLBB_2"/>
    <property type="match status" value="1"/>
</dbReference>
<dbReference type="RefSeq" id="WP_008990423.1">
    <property type="nucleotide sequence ID" value="NZ_AMSG01000002.1"/>
</dbReference>
<evidence type="ECO:0000256" key="1">
    <source>
        <dbReference type="ARBA" id="ARBA00004571"/>
    </source>
</evidence>
<protein>
    <submittedName>
        <fullName evidence="18">Polysaccharide export protein</fullName>
    </submittedName>
</protein>
<keyword evidence="9" id="KW-0406">Ion transport</keyword>
<evidence type="ECO:0000256" key="7">
    <source>
        <dbReference type="ARBA" id="ARBA00022729"/>
    </source>
</evidence>
<evidence type="ECO:0000256" key="8">
    <source>
        <dbReference type="ARBA" id="ARBA00023047"/>
    </source>
</evidence>
<dbReference type="GO" id="GO:0009279">
    <property type="term" value="C:cell outer membrane"/>
    <property type="evidence" value="ECO:0007669"/>
    <property type="project" value="UniProtKB-SubCell"/>
</dbReference>
<dbReference type="PROSITE" id="PS51257">
    <property type="entry name" value="PROKAR_LIPOPROTEIN"/>
    <property type="match status" value="1"/>
</dbReference>
<evidence type="ECO:0000256" key="14">
    <source>
        <dbReference type="ARBA" id="ARBA00023288"/>
    </source>
</evidence>
<evidence type="ECO:0000256" key="12">
    <source>
        <dbReference type="ARBA" id="ARBA00023139"/>
    </source>
</evidence>
<dbReference type="AlphaFoldDB" id="K2PY95"/>
<keyword evidence="12" id="KW-0564">Palmitate</keyword>
<evidence type="ECO:0000256" key="2">
    <source>
        <dbReference type="ARBA" id="ARBA00009450"/>
    </source>
</evidence>
<sequence length="252" mass="28421">MYYKLIKFSLGIAVLFMFIGCGSRKNIVYLQNARPFETEVVTNTFEPKFKIDDIVSIYISSFDMEATAPFNLTIGAGQNIRELEYVIDKQGNIDFPVLGKIKLLGLSTTDAKELFKERLVEGGYLKDPIVNIRIKNFRVTVLGQVHKPGTYMVESERITLLEAIGLAGDLDIKGKRKNVLIIRDFDGVKTYTRVDLTSKEFVNSPVYYLTQNDVVYVEPNNSVVRTSNLDSRLTIGLSVFSIILTTVIALIR</sequence>
<dbReference type="eggNOG" id="COG1596">
    <property type="taxonomic scope" value="Bacteria"/>
</dbReference>
<feature type="domain" description="Polysaccharide export protein N-terminal" evidence="16">
    <location>
        <begin position="52"/>
        <end position="134"/>
    </location>
</feature>
<keyword evidence="11 15" id="KW-0472">Membrane</keyword>
<keyword evidence="14" id="KW-0449">Lipoprotein</keyword>
<dbReference type="PATRIC" id="fig|555500.3.peg.571"/>
<organism evidence="18 19">
    <name type="scientific">Galbibacter marinus</name>
    <dbReference type="NCBI Taxonomy" id="555500"/>
    <lineage>
        <taxon>Bacteria</taxon>
        <taxon>Pseudomonadati</taxon>
        <taxon>Bacteroidota</taxon>
        <taxon>Flavobacteriia</taxon>
        <taxon>Flavobacteriales</taxon>
        <taxon>Flavobacteriaceae</taxon>
        <taxon>Galbibacter</taxon>
    </lineage>
</organism>
<keyword evidence="8" id="KW-0625">Polysaccharide transport</keyword>
<dbReference type="InterPro" id="IPR049712">
    <property type="entry name" value="Poly_export"/>
</dbReference>
<feature type="transmembrane region" description="Helical" evidence="15">
    <location>
        <begin position="233"/>
        <end position="251"/>
    </location>
</feature>
<dbReference type="PANTHER" id="PTHR33619">
    <property type="entry name" value="POLYSACCHARIDE EXPORT PROTEIN GFCE-RELATED"/>
    <property type="match status" value="1"/>
</dbReference>
<keyword evidence="3" id="KW-0813">Transport</keyword>
<dbReference type="GO" id="GO:0015159">
    <property type="term" value="F:polysaccharide transmembrane transporter activity"/>
    <property type="evidence" value="ECO:0007669"/>
    <property type="project" value="InterPro"/>
</dbReference>
<evidence type="ECO:0000256" key="15">
    <source>
        <dbReference type="SAM" id="Phobius"/>
    </source>
</evidence>
<dbReference type="Proteomes" id="UP000007364">
    <property type="component" value="Unassembled WGS sequence"/>
</dbReference>
<evidence type="ECO:0000256" key="6">
    <source>
        <dbReference type="ARBA" id="ARBA00022692"/>
    </source>
</evidence>
<keyword evidence="13" id="KW-0998">Cell outer membrane</keyword>
<evidence type="ECO:0000313" key="18">
    <source>
        <dbReference type="EMBL" id="EKF56404.1"/>
    </source>
</evidence>
<comment type="similarity">
    <text evidence="2">Belongs to the BexD/CtrA/VexA family.</text>
</comment>
<comment type="caution">
    <text evidence="18">The sequence shown here is derived from an EMBL/GenBank/DDBJ whole genome shotgun (WGS) entry which is preliminary data.</text>
</comment>
<dbReference type="EMBL" id="AMSG01000002">
    <property type="protein sequence ID" value="EKF56404.1"/>
    <property type="molecule type" value="Genomic_DNA"/>
</dbReference>
<evidence type="ECO:0000259" key="16">
    <source>
        <dbReference type="Pfam" id="PF02563"/>
    </source>
</evidence>
<keyword evidence="15" id="KW-1133">Transmembrane helix</keyword>
<keyword evidence="6 15" id="KW-0812">Transmembrane</keyword>
<name>K2PY95_9FLAO</name>
<keyword evidence="19" id="KW-1185">Reference proteome</keyword>
<dbReference type="OrthoDB" id="662756at2"/>
<dbReference type="STRING" id="555500.I215_02738"/>
<accession>K2PY95</accession>